<accession>A0A8E0QYT5</accession>
<evidence type="ECO:0000313" key="1">
    <source>
        <dbReference type="EMBL" id="GIC92960.1"/>
    </source>
</evidence>
<dbReference type="AlphaFoldDB" id="A0A8E0QYT5"/>
<proteinExistence type="predicted"/>
<dbReference type="RefSeq" id="XP_043150226.1">
    <property type="nucleotide sequence ID" value="XM_043294291.1"/>
</dbReference>
<reference evidence="1" key="1">
    <citation type="journal article" date="2015" name="Genome Announc.">
        <title>Draft Genome Sequence of the Pathogenic Filamentous Fungus Aspergillus udagawae Strain IFM 46973T.</title>
        <authorList>
            <person name="Kusuya Y."/>
            <person name="Takahashi-Nakaguchi A."/>
            <person name="Takahashi H."/>
            <person name="Yaguchi T."/>
        </authorList>
    </citation>
    <scope>NUCLEOTIDE SEQUENCE</scope>
    <source>
        <strain evidence="1">IFM 46973</strain>
    </source>
</reference>
<dbReference type="GeneID" id="66996916"/>
<dbReference type="EMBL" id="BBXM02000007">
    <property type="protein sequence ID" value="GIC92960.1"/>
    <property type="molecule type" value="Genomic_DNA"/>
</dbReference>
<dbReference type="SUPFAM" id="SSF51735">
    <property type="entry name" value="NAD(P)-binding Rossmann-fold domains"/>
    <property type="match status" value="1"/>
</dbReference>
<dbReference type="InterPro" id="IPR036291">
    <property type="entry name" value="NAD(P)-bd_dom_sf"/>
</dbReference>
<name>A0A8E0QYT5_9EURO</name>
<evidence type="ECO:0000313" key="2">
    <source>
        <dbReference type="Proteomes" id="UP000036893"/>
    </source>
</evidence>
<gene>
    <name evidence="1" type="ORF">Aud_009439</name>
</gene>
<sequence>MRLILTGATGLVGSAALNQILSLPREQISHLYILSRSPVPMAENRPNITVIKHEDFSDYSPELLERFKGANGCIWAQGISQSQVSKEEYVKITLDYPLAAAEAFSTLSDSFNFVYISGEGVRRHAPIAPFGYEILMKKATQSPSPFTALFGSVKGECESSLISLAKKYPSLKAYSVRPGYVDPENDAQVLKHIMQRPDQQTLAKRVFRGVLAPSMRAFFANYVSPTEHLGRFLTDLASGDGRPLGGKGVTGDGWIISNSAFRRMVGI</sequence>
<dbReference type="PANTHER" id="PTHR14097:SF8">
    <property type="entry name" value="NAD(P)-BINDING DOMAIN-CONTAINING PROTEIN"/>
    <property type="match status" value="1"/>
</dbReference>
<organism evidence="1 2">
    <name type="scientific">Aspergillus udagawae</name>
    <dbReference type="NCBI Taxonomy" id="91492"/>
    <lineage>
        <taxon>Eukaryota</taxon>
        <taxon>Fungi</taxon>
        <taxon>Dikarya</taxon>
        <taxon>Ascomycota</taxon>
        <taxon>Pezizomycotina</taxon>
        <taxon>Eurotiomycetes</taxon>
        <taxon>Eurotiomycetidae</taxon>
        <taxon>Eurotiales</taxon>
        <taxon>Aspergillaceae</taxon>
        <taxon>Aspergillus</taxon>
        <taxon>Aspergillus subgen. Fumigati</taxon>
    </lineage>
</organism>
<dbReference type="Gene3D" id="3.40.50.720">
    <property type="entry name" value="NAD(P)-binding Rossmann-like Domain"/>
    <property type="match status" value="1"/>
</dbReference>
<reference evidence="1" key="2">
    <citation type="submission" date="2021-01" db="EMBL/GenBank/DDBJ databases">
        <title>Pan-genome distribution and transcriptional activeness of fungal secondary metabolism genes in Aspergillus section Fumigati.</title>
        <authorList>
            <person name="Takahashi H."/>
            <person name="Umemura M."/>
            <person name="Ninomiya A."/>
            <person name="Kusuya Y."/>
            <person name="Urayama S."/>
            <person name="Shimizu M."/>
            <person name="Watanabe A."/>
            <person name="Kamei K."/>
            <person name="Yaguchi T."/>
            <person name="Hagiwara D."/>
        </authorList>
    </citation>
    <scope>NUCLEOTIDE SEQUENCE</scope>
    <source>
        <strain evidence="1">IFM 46973</strain>
    </source>
</reference>
<protein>
    <recommendedName>
        <fullName evidence="3">Nucleoside-diphosphate-sugar epimerase</fullName>
    </recommendedName>
</protein>
<evidence type="ECO:0008006" key="3">
    <source>
        <dbReference type="Google" id="ProtNLM"/>
    </source>
</evidence>
<dbReference type="PANTHER" id="PTHR14097">
    <property type="entry name" value="OXIDOREDUCTASE HTATIP2"/>
    <property type="match status" value="1"/>
</dbReference>
<comment type="caution">
    <text evidence="1">The sequence shown here is derived from an EMBL/GenBank/DDBJ whole genome shotgun (WGS) entry which is preliminary data.</text>
</comment>
<dbReference type="Proteomes" id="UP000036893">
    <property type="component" value="Unassembled WGS sequence"/>
</dbReference>